<sequence length="90" mass="9675">MIIAKVIGNIWATRKDEKLNGFKFLVVKQCNTQTDNQFVAADMIGAGIGDTVLITKGSSARNSLENTNIPIDAVIVGIIDSLEVDEGLLK</sequence>
<dbReference type="SUPFAM" id="SSF159133">
    <property type="entry name" value="EutN/CcmL-like"/>
    <property type="match status" value="1"/>
</dbReference>
<dbReference type="AlphaFoldDB" id="A0AA45C8E7"/>
<organism evidence="3 4">
    <name type="scientific">Oceanotoga teriensis</name>
    <dbReference type="NCBI Taxonomy" id="515440"/>
    <lineage>
        <taxon>Bacteria</taxon>
        <taxon>Thermotogati</taxon>
        <taxon>Thermotogota</taxon>
        <taxon>Thermotogae</taxon>
        <taxon>Petrotogales</taxon>
        <taxon>Petrotogaceae</taxon>
        <taxon>Oceanotoga</taxon>
    </lineage>
</organism>
<evidence type="ECO:0000256" key="1">
    <source>
        <dbReference type="ARBA" id="ARBA00024322"/>
    </source>
</evidence>
<dbReference type="GO" id="GO:0031469">
    <property type="term" value="C:bacterial microcompartment"/>
    <property type="evidence" value="ECO:0007669"/>
    <property type="project" value="UniProtKB-SubCell"/>
</dbReference>
<dbReference type="InterPro" id="IPR004992">
    <property type="entry name" value="EutN_CcmL"/>
</dbReference>
<comment type="subcellular location">
    <subcellularLocation>
        <location evidence="1">Bacterial microcompartment</location>
    </subcellularLocation>
</comment>
<reference evidence="3 4" key="1">
    <citation type="submission" date="2018-05" db="EMBL/GenBank/DDBJ databases">
        <title>Genomic Encyclopedia of Type Strains, Phase IV (KMG-IV): sequencing the most valuable type-strain genomes for metagenomic binning, comparative biology and taxonomic classification.</title>
        <authorList>
            <person name="Goeker M."/>
        </authorList>
    </citation>
    <scope>NUCLEOTIDE SEQUENCE [LARGE SCALE GENOMIC DNA]</scope>
    <source>
        <strain evidence="3 4">DSM 24906</strain>
    </source>
</reference>
<dbReference type="RefSeq" id="WP_109604070.1">
    <property type="nucleotide sequence ID" value="NZ_JAMHJO010000007.1"/>
</dbReference>
<name>A0AA45C8E7_9BACT</name>
<dbReference type="EMBL" id="QGGI01000003">
    <property type="protein sequence ID" value="PWJ95953.1"/>
    <property type="molecule type" value="Genomic_DNA"/>
</dbReference>
<evidence type="ECO:0000256" key="2">
    <source>
        <dbReference type="ARBA" id="ARBA00024446"/>
    </source>
</evidence>
<dbReference type="PROSITE" id="PS51932">
    <property type="entry name" value="BMV"/>
    <property type="match status" value="1"/>
</dbReference>
<dbReference type="PANTHER" id="PTHR36539">
    <property type="entry name" value="ETHANOLAMINE UTILIZATION PROTEIN EUTN"/>
    <property type="match status" value="1"/>
</dbReference>
<proteinExistence type="predicted"/>
<keyword evidence="2" id="KW-1283">Bacterial microcompartment</keyword>
<dbReference type="Pfam" id="PF03319">
    <property type="entry name" value="EutN_CcmL"/>
    <property type="match status" value="1"/>
</dbReference>
<evidence type="ECO:0000313" key="3">
    <source>
        <dbReference type="EMBL" id="PWJ95953.1"/>
    </source>
</evidence>
<protein>
    <submittedName>
        <fullName evidence="3">Ethanolamine utilization protein EutN</fullName>
    </submittedName>
</protein>
<gene>
    <name evidence="3" type="ORF">C7380_103132</name>
</gene>
<comment type="caution">
    <text evidence="3">The sequence shown here is derived from an EMBL/GenBank/DDBJ whole genome shotgun (WGS) entry which is preliminary data.</text>
</comment>
<evidence type="ECO:0000313" key="4">
    <source>
        <dbReference type="Proteomes" id="UP000245921"/>
    </source>
</evidence>
<keyword evidence="4" id="KW-1185">Reference proteome</keyword>
<dbReference type="CDD" id="cd01614">
    <property type="entry name" value="EutN_CcmL"/>
    <property type="match status" value="1"/>
</dbReference>
<dbReference type="PANTHER" id="PTHR36539:SF2">
    <property type="entry name" value="ETHANOLAMINE UTILIZATION PROTEIN"/>
    <property type="match status" value="1"/>
</dbReference>
<dbReference type="Proteomes" id="UP000245921">
    <property type="component" value="Unassembled WGS sequence"/>
</dbReference>
<dbReference type="InterPro" id="IPR036677">
    <property type="entry name" value="EutN_CcmL_sf"/>
</dbReference>
<dbReference type="Gene3D" id="2.40.50.220">
    <property type="entry name" value="EutN/Ccml"/>
    <property type="match status" value="1"/>
</dbReference>
<accession>A0AA45C8E7</accession>